<dbReference type="GO" id="GO:0005524">
    <property type="term" value="F:ATP binding"/>
    <property type="evidence" value="ECO:0007669"/>
    <property type="project" value="UniProtKB-UniRule"/>
</dbReference>
<dbReference type="GO" id="GO:0005737">
    <property type="term" value="C:cytoplasm"/>
    <property type="evidence" value="ECO:0007669"/>
    <property type="project" value="TreeGrafter"/>
</dbReference>
<organism evidence="3 4">
    <name type="scientific">Streptomyces davaonensis (strain DSM 101723 / JCM 4913 / KCC S-0913 / 768)</name>
    <dbReference type="NCBI Taxonomy" id="1214101"/>
    <lineage>
        <taxon>Bacteria</taxon>
        <taxon>Bacillati</taxon>
        <taxon>Actinomycetota</taxon>
        <taxon>Actinomycetes</taxon>
        <taxon>Kitasatosporales</taxon>
        <taxon>Streptomycetaceae</taxon>
        <taxon>Streptomyces</taxon>
    </lineage>
</organism>
<dbReference type="OrthoDB" id="9794735at2"/>
<dbReference type="PANTHER" id="PTHR21621">
    <property type="entry name" value="RIBOSOMAL PROTEIN S6 MODIFICATION PROTEIN"/>
    <property type="match status" value="1"/>
</dbReference>
<dbReference type="AlphaFoldDB" id="K4QU75"/>
<dbReference type="Pfam" id="PF08443">
    <property type="entry name" value="RimK"/>
    <property type="match status" value="1"/>
</dbReference>
<dbReference type="EMBL" id="HE971709">
    <property type="protein sequence ID" value="CCK24473.1"/>
    <property type="molecule type" value="Genomic_DNA"/>
</dbReference>
<keyword evidence="1" id="KW-0067">ATP-binding</keyword>
<reference evidence="3 4" key="1">
    <citation type="journal article" date="2012" name="J. Bacteriol.">
        <title>Genome sequence of the bacterium Streptomyces davawensis JCM 4913 and heterologous production of the unique antibiotic roseoflavin.</title>
        <authorList>
            <person name="Jankowitsch F."/>
            <person name="Schwarz J."/>
            <person name="Ruckert C."/>
            <person name="Gust B."/>
            <person name="Szczepanowski R."/>
            <person name="Blom J."/>
            <person name="Pelzer S."/>
            <person name="Kalinowski J."/>
            <person name="Mack M."/>
        </authorList>
    </citation>
    <scope>NUCLEOTIDE SEQUENCE [LARGE SCALE GENOMIC DNA]</scope>
    <source>
        <strain evidence="4">DSM 101723 / JCM 4913 / KCC S-0913 / 768</strain>
    </source>
</reference>
<evidence type="ECO:0000313" key="3">
    <source>
        <dbReference type="EMBL" id="CCK24473.1"/>
    </source>
</evidence>
<dbReference type="InterPro" id="IPR013651">
    <property type="entry name" value="ATP-grasp_RimK-type"/>
</dbReference>
<dbReference type="HOGENOM" id="CLU_055286_1_0_11"/>
<evidence type="ECO:0000313" key="4">
    <source>
        <dbReference type="Proteomes" id="UP000008043"/>
    </source>
</evidence>
<dbReference type="GO" id="GO:0009432">
    <property type="term" value="P:SOS response"/>
    <property type="evidence" value="ECO:0007669"/>
    <property type="project" value="TreeGrafter"/>
</dbReference>
<keyword evidence="4" id="KW-1185">Reference proteome</keyword>
<feature type="domain" description="ATP-grasp" evidence="2">
    <location>
        <begin position="128"/>
        <end position="303"/>
    </location>
</feature>
<gene>
    <name evidence="3" type="ORF">BN159_0094</name>
</gene>
<name>K4QU75_STRDJ</name>
<dbReference type="Proteomes" id="UP000008043">
    <property type="component" value="Chromosome"/>
</dbReference>
<evidence type="ECO:0000259" key="2">
    <source>
        <dbReference type="PROSITE" id="PS50975"/>
    </source>
</evidence>
<dbReference type="KEGG" id="sdv:BN159_0094"/>
<proteinExistence type="predicted"/>
<dbReference type="PANTHER" id="PTHR21621:SF0">
    <property type="entry name" value="BETA-CITRYLGLUTAMATE SYNTHASE B-RELATED"/>
    <property type="match status" value="1"/>
</dbReference>
<dbReference type="RefSeq" id="WP_015654878.1">
    <property type="nucleotide sequence ID" value="NC_020504.1"/>
</dbReference>
<dbReference type="Gene3D" id="3.30.470.20">
    <property type="entry name" value="ATP-grasp fold, B domain"/>
    <property type="match status" value="1"/>
</dbReference>
<dbReference type="STRING" id="1214101.BN159_0094"/>
<sequence>MIIVCGIASERPIALVVDALRRRGLPYAVLHQRRFTDTPIDIRVDGGGDVGGHLRCDGRTVPCSDVTGIYTRLMDWRLLPEARGADEETLRHCQAWHEALGTWIEIAPGRVMNRASAAATNRSKPYQAQLIRRAGFRVPETLVTDDPDLALAFRDRHGRVVYKSISGVRSIVRLLDDEAVARLPRIRSCPVQFQRYIPGVNIRVHVVAGEVFATRIETDQADYRYAGRYGGRADLTPWTPPRELALRCADLATGLGLALAGIDLVLTDEGEFFCFEVNPSPAYSFYEDHTAQPISDAIARALLGR</sequence>
<accession>K4QU75</accession>
<dbReference type="SUPFAM" id="SSF56059">
    <property type="entry name" value="Glutathione synthetase ATP-binding domain-like"/>
    <property type="match status" value="1"/>
</dbReference>
<dbReference type="GO" id="GO:0018169">
    <property type="term" value="F:ribosomal S6-glutamic acid ligase activity"/>
    <property type="evidence" value="ECO:0007669"/>
    <property type="project" value="TreeGrafter"/>
</dbReference>
<keyword evidence="1" id="KW-0547">Nucleotide-binding</keyword>
<dbReference type="PROSITE" id="PS50975">
    <property type="entry name" value="ATP_GRASP"/>
    <property type="match status" value="1"/>
</dbReference>
<evidence type="ECO:0000256" key="1">
    <source>
        <dbReference type="PROSITE-ProRule" id="PRU00409"/>
    </source>
</evidence>
<protein>
    <submittedName>
        <fullName evidence="3">Putative glutathione synthase</fullName>
    </submittedName>
</protein>
<dbReference type="GO" id="GO:0046872">
    <property type="term" value="F:metal ion binding"/>
    <property type="evidence" value="ECO:0007669"/>
    <property type="project" value="InterPro"/>
</dbReference>
<dbReference type="InterPro" id="IPR011761">
    <property type="entry name" value="ATP-grasp"/>
</dbReference>
<dbReference type="PATRIC" id="fig|1214101.3.peg.91"/>
<dbReference type="eggNOG" id="COG0189">
    <property type="taxonomic scope" value="Bacteria"/>
</dbReference>